<gene>
    <name evidence="1" type="ORF">GCM10010334_74200</name>
</gene>
<evidence type="ECO:0000313" key="2">
    <source>
        <dbReference type="Proteomes" id="UP000638353"/>
    </source>
</evidence>
<dbReference type="EMBL" id="BMVC01000022">
    <property type="protein sequence ID" value="GHD14783.1"/>
    <property type="molecule type" value="Genomic_DNA"/>
</dbReference>
<name>A0A918X5Z2_9ACTN</name>
<reference evidence="1" key="2">
    <citation type="submission" date="2020-09" db="EMBL/GenBank/DDBJ databases">
        <authorList>
            <person name="Sun Q."/>
            <person name="Ohkuma M."/>
        </authorList>
    </citation>
    <scope>NUCLEOTIDE SEQUENCE</scope>
    <source>
        <strain evidence="1">JCM 4637</strain>
    </source>
</reference>
<evidence type="ECO:0008006" key="3">
    <source>
        <dbReference type="Google" id="ProtNLM"/>
    </source>
</evidence>
<dbReference type="Proteomes" id="UP000638353">
    <property type="component" value="Unassembled WGS sequence"/>
</dbReference>
<accession>A0A918X5Z2</accession>
<sequence length="160" mass="17451">MAWSITTVRHPLKFRWERRPSQALRPRQRGRTAPAAVQEPAPIALHIRAGRLTIEVRCDVGPAAEARLGRQLRAAIRHGGTAVLVDLRHVGTPGPGVVGVLALARAPAEQRGMRFDFSLLLRLVGLVRVAACLCPPDRPRSSSFTAHGCDPPAGFHFNRL</sequence>
<dbReference type="AlphaFoldDB" id="A0A918X5Z2"/>
<reference evidence="1" key="1">
    <citation type="journal article" date="2014" name="Int. J. Syst. Evol. Microbiol.">
        <title>Complete genome sequence of Corynebacterium casei LMG S-19264T (=DSM 44701T), isolated from a smear-ripened cheese.</title>
        <authorList>
            <consortium name="US DOE Joint Genome Institute (JGI-PGF)"/>
            <person name="Walter F."/>
            <person name="Albersmeier A."/>
            <person name="Kalinowski J."/>
            <person name="Ruckert C."/>
        </authorList>
    </citation>
    <scope>NUCLEOTIDE SEQUENCE</scope>
    <source>
        <strain evidence="1">JCM 4637</strain>
    </source>
</reference>
<organism evidence="1 2">
    <name type="scientific">Streptomyces finlayi</name>
    <dbReference type="NCBI Taxonomy" id="67296"/>
    <lineage>
        <taxon>Bacteria</taxon>
        <taxon>Bacillati</taxon>
        <taxon>Actinomycetota</taxon>
        <taxon>Actinomycetes</taxon>
        <taxon>Kitasatosporales</taxon>
        <taxon>Streptomycetaceae</taxon>
        <taxon>Streptomyces</taxon>
    </lineage>
</organism>
<evidence type="ECO:0000313" key="1">
    <source>
        <dbReference type="EMBL" id="GHD14783.1"/>
    </source>
</evidence>
<comment type="caution">
    <text evidence="1">The sequence shown here is derived from an EMBL/GenBank/DDBJ whole genome shotgun (WGS) entry which is preliminary data.</text>
</comment>
<proteinExistence type="predicted"/>
<protein>
    <recommendedName>
        <fullName evidence="3">STAS domain-containing protein</fullName>
    </recommendedName>
</protein>